<organism evidence="2 3">
    <name type="scientific">Mesomycoplasma lagogenitalium</name>
    <dbReference type="NCBI Taxonomy" id="171286"/>
    <lineage>
        <taxon>Bacteria</taxon>
        <taxon>Bacillati</taxon>
        <taxon>Mycoplasmatota</taxon>
        <taxon>Mycoplasmoidales</taxon>
        <taxon>Metamycoplasmataceae</taxon>
        <taxon>Mesomycoplasma</taxon>
    </lineage>
</organism>
<proteinExistence type="predicted"/>
<protein>
    <recommendedName>
        <fullName evidence="4">DUF3899 domain-containing protein</fullName>
    </recommendedName>
</protein>
<dbReference type="EMBL" id="CP122979">
    <property type="protein sequence ID" value="WGI36880.1"/>
    <property type="molecule type" value="Genomic_DNA"/>
</dbReference>
<evidence type="ECO:0000313" key="2">
    <source>
        <dbReference type="EMBL" id="WGI36880.1"/>
    </source>
</evidence>
<accession>A0ABY8LUF7</accession>
<sequence length="118" mass="13616">MILKLFESTSKVAPLRPNDYSGLPSWMNYLFGSLFLILGIAIFFLYSKTKSNAEKYKNKQLIEYKKQNRIKESTIVKYEDTKMYLPIWEKTKQFAPIIGGLTLCIIGIAWIVGKSILL</sequence>
<dbReference type="RefSeq" id="WP_280102183.1">
    <property type="nucleotide sequence ID" value="NZ_CP122979.1"/>
</dbReference>
<keyword evidence="3" id="KW-1185">Reference proteome</keyword>
<keyword evidence="1" id="KW-0472">Membrane</keyword>
<feature type="transmembrane region" description="Helical" evidence="1">
    <location>
        <begin position="26"/>
        <end position="46"/>
    </location>
</feature>
<keyword evidence="1" id="KW-0812">Transmembrane</keyword>
<reference evidence="2" key="1">
    <citation type="submission" date="2023-04" db="EMBL/GenBank/DDBJ databases">
        <title>Completed genome of Mycoplasma lagogenitalium type strain 12MS.</title>
        <authorList>
            <person name="Spergser J."/>
        </authorList>
    </citation>
    <scope>NUCLEOTIDE SEQUENCE</scope>
    <source>
        <strain evidence="2">12MS</strain>
    </source>
</reference>
<gene>
    <name evidence="2" type="ORF">QEG99_01175</name>
</gene>
<evidence type="ECO:0000313" key="3">
    <source>
        <dbReference type="Proteomes" id="UP001179842"/>
    </source>
</evidence>
<evidence type="ECO:0008006" key="4">
    <source>
        <dbReference type="Google" id="ProtNLM"/>
    </source>
</evidence>
<evidence type="ECO:0000256" key="1">
    <source>
        <dbReference type="SAM" id="Phobius"/>
    </source>
</evidence>
<feature type="transmembrane region" description="Helical" evidence="1">
    <location>
        <begin position="94"/>
        <end position="113"/>
    </location>
</feature>
<keyword evidence="1" id="KW-1133">Transmembrane helix</keyword>
<dbReference type="Proteomes" id="UP001179842">
    <property type="component" value="Chromosome"/>
</dbReference>
<name>A0ABY8LUF7_9BACT</name>